<dbReference type="Proteomes" id="UP001206128">
    <property type="component" value="Unassembled WGS sequence"/>
</dbReference>
<reference evidence="1" key="1">
    <citation type="submission" date="2022-06" db="EMBL/GenBank/DDBJ databases">
        <title>Genomic Encyclopedia of Archaeal and Bacterial Type Strains, Phase II (KMG-II): from individual species to whole genera.</title>
        <authorList>
            <person name="Goeker M."/>
        </authorList>
    </citation>
    <scope>NUCLEOTIDE SEQUENCE</scope>
    <source>
        <strain evidence="1">DSM 43935</strain>
    </source>
</reference>
<gene>
    <name evidence="1" type="ORF">LX83_000339</name>
</gene>
<evidence type="ECO:0000313" key="2">
    <source>
        <dbReference type="Proteomes" id="UP001206128"/>
    </source>
</evidence>
<dbReference type="EMBL" id="JAMTCK010000001">
    <property type="protein sequence ID" value="MCP2163499.1"/>
    <property type="molecule type" value="Genomic_DNA"/>
</dbReference>
<dbReference type="AlphaFoldDB" id="A0AAE3GAM2"/>
<dbReference type="RefSeq" id="WP_253766195.1">
    <property type="nucleotide sequence ID" value="NZ_JAMTCK010000001.1"/>
</dbReference>
<name>A0AAE3GAM2_9PSEU</name>
<dbReference type="InterPro" id="IPR045991">
    <property type="entry name" value="DUF5947"/>
</dbReference>
<keyword evidence="2" id="KW-1185">Reference proteome</keyword>
<sequence length="207" mass="22387">MLPALSSPRLGRLAGSRAATAPDAGQQRCDLCGAVLAPDHRHLLDLPGDALLCACGACAVLFDDQAAGGRHYRLLPRRRVRLAGLRLDNALWAGLGVPVALAFFTHDSRCDEVVARYPSAAGALRATVPADSWQRLVAANPVLRGQHSDVEALVVNRSRGAADHWLLPLDECYRLTALLRAHWTGFAGGTEVWHRISAFFAELEEVR</sequence>
<proteinExistence type="predicted"/>
<dbReference type="Pfam" id="PF19372">
    <property type="entry name" value="DUF5947"/>
    <property type="match status" value="1"/>
</dbReference>
<accession>A0AAE3GAM2</accession>
<organism evidence="1 2">
    <name type="scientific">Goodfellowiella coeruleoviolacea</name>
    <dbReference type="NCBI Taxonomy" id="334858"/>
    <lineage>
        <taxon>Bacteria</taxon>
        <taxon>Bacillati</taxon>
        <taxon>Actinomycetota</taxon>
        <taxon>Actinomycetes</taxon>
        <taxon>Pseudonocardiales</taxon>
        <taxon>Pseudonocardiaceae</taxon>
        <taxon>Goodfellowiella</taxon>
    </lineage>
</organism>
<comment type="caution">
    <text evidence="1">The sequence shown here is derived from an EMBL/GenBank/DDBJ whole genome shotgun (WGS) entry which is preliminary data.</text>
</comment>
<evidence type="ECO:0000313" key="1">
    <source>
        <dbReference type="EMBL" id="MCP2163499.1"/>
    </source>
</evidence>
<protein>
    <submittedName>
        <fullName evidence="1">Uncharacterized protein</fullName>
    </submittedName>
</protein>